<dbReference type="InterPro" id="IPR036515">
    <property type="entry name" value="Transposase_17_sf"/>
</dbReference>
<organism evidence="2 3">
    <name type="scientific">Synoicihabitans lomoniglobus</name>
    <dbReference type="NCBI Taxonomy" id="2909285"/>
    <lineage>
        <taxon>Bacteria</taxon>
        <taxon>Pseudomonadati</taxon>
        <taxon>Verrucomicrobiota</taxon>
        <taxon>Opitutia</taxon>
        <taxon>Opitutales</taxon>
        <taxon>Opitutaceae</taxon>
        <taxon>Synoicihabitans</taxon>
    </lineage>
</organism>
<dbReference type="Gene3D" id="3.30.70.1290">
    <property type="entry name" value="Transposase IS200-like"/>
    <property type="match status" value="1"/>
</dbReference>
<feature type="domain" description="Transposase IS200-like" evidence="1">
    <location>
        <begin position="25"/>
        <end position="192"/>
    </location>
</feature>
<gene>
    <name evidence="2" type="ORF">PXH66_13000</name>
</gene>
<dbReference type="InterPro" id="IPR002686">
    <property type="entry name" value="Transposase_17"/>
</dbReference>
<dbReference type="RefSeq" id="WP_330928600.1">
    <property type="nucleotide sequence ID" value="NZ_CP119075.1"/>
</dbReference>
<proteinExistence type="predicted"/>
<dbReference type="GO" id="GO:0004803">
    <property type="term" value="F:transposase activity"/>
    <property type="evidence" value="ECO:0007669"/>
    <property type="project" value="InterPro"/>
</dbReference>
<keyword evidence="3" id="KW-1185">Reference proteome</keyword>
<reference evidence="2" key="1">
    <citation type="submission" date="2023-03" db="EMBL/GenBank/DDBJ databases">
        <title>Lomoglobus Profundus gen. nov., sp. nov., a novel member of the phylum Verrucomicrobia, isolated from deep-marine sediment of South China Sea.</title>
        <authorList>
            <person name="Ahmad T."/>
            <person name="Ishaq S.E."/>
            <person name="Wang F."/>
        </authorList>
    </citation>
    <scope>NUCLEOTIDE SEQUENCE</scope>
    <source>
        <strain evidence="2">LMO-M01</strain>
    </source>
</reference>
<dbReference type="KEGG" id="slom:PXH66_13000"/>
<evidence type="ECO:0000313" key="3">
    <source>
        <dbReference type="Proteomes" id="UP001218638"/>
    </source>
</evidence>
<dbReference type="GO" id="GO:0006313">
    <property type="term" value="P:DNA transposition"/>
    <property type="evidence" value="ECO:0007669"/>
    <property type="project" value="InterPro"/>
</dbReference>
<accession>A0AAE9ZVJ3</accession>
<sequence length="340" mass="38373">MIDGEWVLGGFGVVRQARIKVDAGKRAAVYHVMSRTVNGERLLDDVAKEVLRKQLWQVAEYCGVEVLTYALMSNHFHVLLRVPHRNQVSDAVLLRRYAVLYPKPTRYQTAQLDVITGQLRKNGPEAVKWRARQLALMGDVSQFMKLLKQRFSVWFNRSHNRFGTLWSERFKSVLVEGKGRALKTMAAYIDLNPVRAGLVDDPKDYRFCGYAEAVAGAKRAVPGVIAIMGGTRGRALAAYRELLFGKGSHPASNRGCLSAAEFQRVVKNKGQLPMASVLRCRIRHFSDGAVLGSQAFVQEHLVRYQINTGRRERTRPRHLPHIADWGDLTTLRGLRRQALG</sequence>
<dbReference type="GO" id="GO:0003677">
    <property type="term" value="F:DNA binding"/>
    <property type="evidence" value="ECO:0007669"/>
    <property type="project" value="InterPro"/>
</dbReference>
<protein>
    <submittedName>
        <fullName evidence="2">Transposase</fullName>
    </submittedName>
</protein>
<dbReference type="SUPFAM" id="SSF143422">
    <property type="entry name" value="Transposase IS200-like"/>
    <property type="match status" value="1"/>
</dbReference>
<dbReference type="PANTHER" id="PTHR34322:SF2">
    <property type="entry name" value="TRANSPOSASE IS200-LIKE DOMAIN-CONTAINING PROTEIN"/>
    <property type="match status" value="1"/>
</dbReference>
<dbReference type="SMART" id="SM01321">
    <property type="entry name" value="Y1_Tnp"/>
    <property type="match status" value="1"/>
</dbReference>
<dbReference type="PANTHER" id="PTHR34322">
    <property type="entry name" value="TRANSPOSASE, Y1_TNP DOMAIN-CONTAINING"/>
    <property type="match status" value="1"/>
</dbReference>
<dbReference type="Pfam" id="PF01797">
    <property type="entry name" value="Y1_Tnp"/>
    <property type="match status" value="1"/>
</dbReference>
<evidence type="ECO:0000313" key="2">
    <source>
        <dbReference type="EMBL" id="WED63248.1"/>
    </source>
</evidence>
<dbReference type="Proteomes" id="UP001218638">
    <property type="component" value="Chromosome"/>
</dbReference>
<dbReference type="EMBL" id="CP119075">
    <property type="protein sequence ID" value="WED63248.1"/>
    <property type="molecule type" value="Genomic_DNA"/>
</dbReference>
<evidence type="ECO:0000259" key="1">
    <source>
        <dbReference type="SMART" id="SM01321"/>
    </source>
</evidence>
<dbReference type="AlphaFoldDB" id="A0AAE9ZVJ3"/>
<name>A0AAE9ZVJ3_9BACT</name>